<evidence type="ECO:0000313" key="3">
    <source>
        <dbReference type="Proteomes" id="UP000823632"/>
    </source>
</evidence>
<dbReference type="AlphaFoldDB" id="A0A9D9DNA0"/>
<keyword evidence="1" id="KW-0732">Signal</keyword>
<reference evidence="2" key="1">
    <citation type="submission" date="2020-10" db="EMBL/GenBank/DDBJ databases">
        <authorList>
            <person name="Gilroy R."/>
        </authorList>
    </citation>
    <scope>NUCLEOTIDE SEQUENCE</scope>
    <source>
        <strain evidence="2">10192</strain>
    </source>
</reference>
<feature type="chain" id="PRO_5039019049" description="Lipoprotein" evidence="1">
    <location>
        <begin position="21"/>
        <end position="292"/>
    </location>
</feature>
<gene>
    <name evidence="2" type="ORF">IAC76_02380</name>
</gene>
<comment type="caution">
    <text evidence="2">The sequence shown here is derived from an EMBL/GenBank/DDBJ whole genome shotgun (WGS) entry which is preliminary data.</text>
</comment>
<accession>A0A9D9DNA0</accession>
<organism evidence="2 3">
    <name type="scientific">Candidatus Scatousia excrementipullorum</name>
    <dbReference type="NCBI Taxonomy" id="2840936"/>
    <lineage>
        <taxon>Bacteria</taxon>
        <taxon>Candidatus Scatousia</taxon>
    </lineage>
</organism>
<name>A0A9D9DNA0_9BACT</name>
<reference evidence="2" key="2">
    <citation type="journal article" date="2021" name="PeerJ">
        <title>Extensive microbial diversity within the chicken gut microbiome revealed by metagenomics and culture.</title>
        <authorList>
            <person name="Gilroy R."/>
            <person name="Ravi A."/>
            <person name="Getino M."/>
            <person name="Pursley I."/>
            <person name="Horton D.L."/>
            <person name="Alikhan N.F."/>
            <person name="Baker D."/>
            <person name="Gharbi K."/>
            <person name="Hall N."/>
            <person name="Watson M."/>
            <person name="Adriaenssens E.M."/>
            <person name="Foster-Nyarko E."/>
            <person name="Jarju S."/>
            <person name="Secka A."/>
            <person name="Antonio M."/>
            <person name="Oren A."/>
            <person name="Chaudhuri R.R."/>
            <person name="La Ragione R."/>
            <person name="Hildebrand F."/>
            <person name="Pallen M.J."/>
        </authorList>
    </citation>
    <scope>NUCLEOTIDE SEQUENCE</scope>
    <source>
        <strain evidence="2">10192</strain>
    </source>
</reference>
<evidence type="ECO:0008006" key="4">
    <source>
        <dbReference type="Google" id="ProtNLM"/>
    </source>
</evidence>
<proteinExistence type="predicted"/>
<dbReference type="PROSITE" id="PS51257">
    <property type="entry name" value="PROKAR_LIPOPROTEIN"/>
    <property type="match status" value="1"/>
</dbReference>
<protein>
    <recommendedName>
        <fullName evidence="4">Lipoprotein</fullName>
    </recommendedName>
</protein>
<feature type="signal peptide" evidence="1">
    <location>
        <begin position="1"/>
        <end position="20"/>
    </location>
</feature>
<dbReference type="EMBL" id="JADIND010000050">
    <property type="protein sequence ID" value="MBO8430212.1"/>
    <property type="molecule type" value="Genomic_DNA"/>
</dbReference>
<evidence type="ECO:0000256" key="1">
    <source>
        <dbReference type="SAM" id="SignalP"/>
    </source>
</evidence>
<evidence type="ECO:0000313" key="2">
    <source>
        <dbReference type="EMBL" id="MBO8430212.1"/>
    </source>
</evidence>
<sequence length="292" mass="32712">MRKFLIALSVIILCGCSVNAQCNYSDLKCPQNYKTANGFAKFMGSVTGANFIARKAGESIIKKSIKNDAEGDFDVKLESFSAADLAAGRFKSLSITGKNIVSDDVYLSYLNLKTICDYNYIVLDKKNNTATFKEDFGMTFGAVMTESDINNSMKNKEYQYLIDEINSLGKSIALFNIQSAKVKIKNNKFMYVIKIAFPMFGLSKSLVITSDINVHNGKIIFTHTDVMNDYVKIDLSKITYLLNQLNPLNFSLRILENKDADMKIQEAVIKNDKIYVNGIITVDKDVVTECKE</sequence>
<dbReference type="Proteomes" id="UP000823632">
    <property type="component" value="Unassembled WGS sequence"/>
</dbReference>